<dbReference type="Pfam" id="PF00456">
    <property type="entry name" value="Transketolase_N"/>
    <property type="match status" value="1"/>
</dbReference>
<dbReference type="Pfam" id="PF02779">
    <property type="entry name" value="Transket_pyr"/>
    <property type="match status" value="1"/>
</dbReference>
<dbReference type="EC" id="2.2.1.1" evidence="5 12"/>
<dbReference type="RefSeq" id="WP_168085010.1">
    <property type="nucleotide sequence ID" value="NZ_JAAVJI010000010.1"/>
</dbReference>
<dbReference type="Gene3D" id="3.40.50.970">
    <property type="match status" value="2"/>
</dbReference>
<proteinExistence type="inferred from homology"/>
<evidence type="ECO:0000256" key="13">
    <source>
        <dbReference type="RuleBase" id="RU004996"/>
    </source>
</evidence>
<dbReference type="PANTHER" id="PTHR43522">
    <property type="entry name" value="TRANSKETOLASE"/>
    <property type="match status" value="1"/>
</dbReference>
<evidence type="ECO:0000256" key="3">
    <source>
        <dbReference type="ARBA" id="ARBA00007131"/>
    </source>
</evidence>
<dbReference type="SMART" id="SM00861">
    <property type="entry name" value="Transket_pyr"/>
    <property type="match status" value="1"/>
</dbReference>
<comment type="cofactor">
    <cofactor evidence="13">
        <name>Mg(2+)</name>
        <dbReference type="ChEBI" id="CHEBI:18420"/>
    </cofactor>
    <cofactor evidence="13">
        <name>Ca(2+)</name>
        <dbReference type="ChEBI" id="CHEBI:29108"/>
    </cofactor>
    <cofactor evidence="13">
        <name>Mn(2+)</name>
        <dbReference type="ChEBI" id="CHEBI:29035"/>
    </cofactor>
    <cofactor evidence="13">
        <name>Co(2+)</name>
        <dbReference type="ChEBI" id="CHEBI:48828"/>
    </cofactor>
    <text evidence="13">Binds 1 Mg(2+) ion per subunit. Can also utilize other divalent metal cations, such as Ca(2+), Mn(2+) and Co(2+).</text>
</comment>
<dbReference type="Proteomes" id="UP000746535">
    <property type="component" value="Unassembled WGS sequence"/>
</dbReference>
<evidence type="ECO:0000256" key="8">
    <source>
        <dbReference type="ARBA" id="ARBA00022837"/>
    </source>
</evidence>
<keyword evidence="7 13" id="KW-0479">Metal-binding</keyword>
<comment type="cofactor">
    <cofactor evidence="13">
        <name>thiamine diphosphate</name>
        <dbReference type="ChEBI" id="CHEBI:58937"/>
    </cofactor>
    <text evidence="13">Binds 1 thiamine pyrophosphate per subunit.</text>
</comment>
<evidence type="ECO:0000256" key="10">
    <source>
        <dbReference type="ARBA" id="ARBA00023052"/>
    </source>
</evidence>
<dbReference type="InterPro" id="IPR005474">
    <property type="entry name" value="Transketolase_N"/>
</dbReference>
<dbReference type="PANTHER" id="PTHR43522:SF2">
    <property type="entry name" value="TRANSKETOLASE 1-RELATED"/>
    <property type="match status" value="1"/>
</dbReference>
<feature type="domain" description="Transketolase-like pyrimidine-binding" evidence="14">
    <location>
        <begin position="354"/>
        <end position="526"/>
    </location>
</feature>
<comment type="cofactor">
    <cofactor evidence="2">
        <name>Co(2+)</name>
        <dbReference type="ChEBI" id="CHEBI:48828"/>
    </cofactor>
</comment>
<dbReference type="GO" id="GO:0004802">
    <property type="term" value="F:transketolase activity"/>
    <property type="evidence" value="ECO:0007669"/>
    <property type="project" value="UniProtKB-EC"/>
</dbReference>
<dbReference type="InterPro" id="IPR005478">
    <property type="entry name" value="Transketolase_bac-like"/>
</dbReference>
<evidence type="ECO:0000256" key="6">
    <source>
        <dbReference type="ARBA" id="ARBA00022679"/>
    </source>
</evidence>
<comment type="subunit">
    <text evidence="4 13">Homodimer.</text>
</comment>
<dbReference type="InterPro" id="IPR020826">
    <property type="entry name" value="Transketolase_BS"/>
</dbReference>
<evidence type="ECO:0000256" key="12">
    <source>
        <dbReference type="NCBIfam" id="TIGR00232"/>
    </source>
</evidence>
<protein>
    <recommendedName>
        <fullName evidence="5 12">Transketolase</fullName>
        <ecNumber evidence="5 12">2.2.1.1</ecNumber>
    </recommendedName>
</protein>
<evidence type="ECO:0000256" key="1">
    <source>
        <dbReference type="ARBA" id="ARBA00001913"/>
    </source>
</evidence>
<dbReference type="InterPro" id="IPR033247">
    <property type="entry name" value="Transketolase_fam"/>
</dbReference>
<evidence type="ECO:0000256" key="7">
    <source>
        <dbReference type="ARBA" id="ARBA00022723"/>
    </source>
</evidence>
<comment type="caution">
    <text evidence="15">The sequence shown here is derived from an EMBL/GenBank/DDBJ whole genome shotgun (WGS) entry which is preliminary data.</text>
</comment>
<dbReference type="InterPro" id="IPR055152">
    <property type="entry name" value="Transketolase-like_C_2"/>
</dbReference>
<dbReference type="Gene3D" id="3.40.50.920">
    <property type="match status" value="1"/>
</dbReference>
<comment type="catalytic activity">
    <reaction evidence="11 13">
        <text>D-sedoheptulose 7-phosphate + D-glyceraldehyde 3-phosphate = aldehydo-D-ribose 5-phosphate + D-xylulose 5-phosphate</text>
        <dbReference type="Rhea" id="RHEA:10508"/>
        <dbReference type="ChEBI" id="CHEBI:57483"/>
        <dbReference type="ChEBI" id="CHEBI:57737"/>
        <dbReference type="ChEBI" id="CHEBI:58273"/>
        <dbReference type="ChEBI" id="CHEBI:59776"/>
        <dbReference type="EC" id="2.2.1.1"/>
    </reaction>
</comment>
<gene>
    <name evidence="15" type="primary">tkt</name>
    <name evidence="15" type="ORF">HBH25_16380</name>
</gene>
<dbReference type="CDD" id="cd07033">
    <property type="entry name" value="TPP_PYR_DXS_TK_like"/>
    <property type="match status" value="1"/>
</dbReference>
<comment type="cofactor">
    <cofactor evidence="1">
        <name>Ca(2+)</name>
        <dbReference type="ChEBI" id="CHEBI:29108"/>
    </cofactor>
</comment>
<dbReference type="Pfam" id="PF22613">
    <property type="entry name" value="Transketolase_C_1"/>
    <property type="match status" value="1"/>
</dbReference>
<evidence type="ECO:0000256" key="11">
    <source>
        <dbReference type="ARBA" id="ARBA00049473"/>
    </source>
</evidence>
<evidence type="ECO:0000256" key="9">
    <source>
        <dbReference type="ARBA" id="ARBA00022842"/>
    </source>
</evidence>
<keyword evidence="8 13" id="KW-0106">Calcium</keyword>
<comment type="similarity">
    <text evidence="3 13">Belongs to the transketolase family.</text>
</comment>
<evidence type="ECO:0000256" key="5">
    <source>
        <dbReference type="ARBA" id="ARBA00013152"/>
    </source>
</evidence>
<evidence type="ECO:0000256" key="2">
    <source>
        <dbReference type="ARBA" id="ARBA00001941"/>
    </source>
</evidence>
<dbReference type="CDD" id="cd02012">
    <property type="entry name" value="TPP_TK"/>
    <property type="match status" value="1"/>
</dbReference>
<accession>A0ABX0YGH4</accession>
<keyword evidence="16" id="KW-1185">Reference proteome</keyword>
<evidence type="ECO:0000313" key="16">
    <source>
        <dbReference type="Proteomes" id="UP000746535"/>
    </source>
</evidence>
<dbReference type="InterPro" id="IPR005475">
    <property type="entry name" value="Transketolase-like_Pyr-bd"/>
</dbReference>
<dbReference type="NCBIfam" id="TIGR00232">
    <property type="entry name" value="tktlase_bact"/>
    <property type="match status" value="1"/>
</dbReference>
<dbReference type="PROSITE" id="PS00801">
    <property type="entry name" value="TRANSKETOLASE_1"/>
    <property type="match status" value="1"/>
</dbReference>
<dbReference type="InterPro" id="IPR009014">
    <property type="entry name" value="Transketo_C/PFOR_II"/>
</dbReference>
<evidence type="ECO:0000259" key="14">
    <source>
        <dbReference type="SMART" id="SM00861"/>
    </source>
</evidence>
<reference evidence="15 16" key="1">
    <citation type="submission" date="2020-03" db="EMBL/GenBank/DDBJ databases">
        <authorList>
            <person name="Wang L."/>
            <person name="He N."/>
            <person name="Li Y."/>
            <person name="Fang Y."/>
            <person name="Zhang F."/>
        </authorList>
    </citation>
    <scope>NUCLEOTIDE SEQUENCE [LARGE SCALE GENOMIC DNA]</scope>
    <source>
        <strain evidence="16">hsmgli-8</strain>
    </source>
</reference>
<comment type="function">
    <text evidence="13">Catalyzes the transfer of a two-carbon ketol group from a ketose donor to an aldose acceptor, via a covalent intermediate with the cofactor thiamine pyrophosphate.</text>
</comment>
<name>A0ABX0YGH4_9PSED</name>
<dbReference type="EMBL" id="JAAVJI010000010">
    <property type="protein sequence ID" value="NJP02427.1"/>
    <property type="molecule type" value="Genomic_DNA"/>
</dbReference>
<dbReference type="SUPFAM" id="SSF52518">
    <property type="entry name" value="Thiamin diphosphate-binding fold (THDP-binding)"/>
    <property type="match status" value="2"/>
</dbReference>
<dbReference type="InterPro" id="IPR029061">
    <property type="entry name" value="THDP-binding"/>
</dbReference>
<keyword evidence="9 13" id="KW-0460">Magnesium</keyword>
<organism evidence="15 16">
    <name type="scientific">Pseudomonas quercus</name>
    <dbReference type="NCBI Taxonomy" id="2722792"/>
    <lineage>
        <taxon>Bacteria</taxon>
        <taxon>Pseudomonadati</taxon>
        <taxon>Pseudomonadota</taxon>
        <taxon>Gammaproteobacteria</taxon>
        <taxon>Pseudomonadales</taxon>
        <taxon>Pseudomonadaceae</taxon>
        <taxon>Pseudomonas</taxon>
    </lineage>
</organism>
<dbReference type="SUPFAM" id="SSF52922">
    <property type="entry name" value="TK C-terminal domain-like"/>
    <property type="match status" value="1"/>
</dbReference>
<dbReference type="PROSITE" id="PS00802">
    <property type="entry name" value="TRANSKETOLASE_2"/>
    <property type="match status" value="1"/>
</dbReference>
<sequence length="665" mass="72273">MPSRRERANAIRALSMDAVQKANSGHPGAPMGMADIAEVLWRDVLKHNPANPAFLDRDRFVMSNGHGSMLVYSLLHLTGYDLSIDDLKNFRQLHSRTPGHPEYGYTPGVETTTGPLGQGLANAVGFAIAEKALAAQFNRPGHNIVDHNTYVFMGDGCMMEGISHEVCSLAGTLGLGKLIAFYDDNGISIDGEVEGWFSDDTPKRFEAYGWQVIRNVDGHDSDEIKTAIDTARKSEQPTLICCKTTIGFGSPNKQGKEECHGAPLGADEIALTRANLKWNHAPFEIPEDIYSEWNCREKGMAAEAEWDQRFAAYSAEHPDLANELIRRVSGELPDDFAKQADAYIEQLAAKGETIASRKASQNTLNAFGPLLPELLGGSADLAGSNLTLWKGCKGISAEDAAGNYLYYGVREFGMSAIMNGIALHGGFVPYGATFLIFMEYARNAVRMSALMKKRVLYVFTHDSIGLGEDGPTHQPIEQLASLRCTPNLDTWRPADAVESAIAWKHALERNDGPSALIFSRQNLTHQPRDAEQLANVAKGGYVLKDCAGEPELILIATGSEVGLAVLAADALTADGRKVRVVSMPSTSVFDAQDADYKQAVLPLEVTARIAIEAAHADFWYKYVGLEGRIVGMTTFGESAPAPLLFEEFGFTVDNIVGIANELLED</sequence>
<evidence type="ECO:0000256" key="4">
    <source>
        <dbReference type="ARBA" id="ARBA00011738"/>
    </source>
</evidence>
<dbReference type="InterPro" id="IPR049557">
    <property type="entry name" value="Transketolase_CS"/>
</dbReference>
<keyword evidence="6 13" id="KW-0808">Transferase</keyword>
<evidence type="ECO:0000313" key="15">
    <source>
        <dbReference type="EMBL" id="NJP02427.1"/>
    </source>
</evidence>
<keyword evidence="10 13" id="KW-0786">Thiamine pyrophosphate</keyword>